<dbReference type="GO" id="GO:0003677">
    <property type="term" value="F:DNA binding"/>
    <property type="evidence" value="ECO:0007669"/>
    <property type="project" value="UniProtKB-KW"/>
</dbReference>
<dbReference type="SUPFAM" id="SSF53850">
    <property type="entry name" value="Periplasmic binding protein-like II"/>
    <property type="match status" value="1"/>
</dbReference>
<feature type="domain" description="HTH lysR-type" evidence="5">
    <location>
        <begin position="5"/>
        <end position="62"/>
    </location>
</feature>
<keyword evidence="7" id="KW-1185">Reference proteome</keyword>
<organism evidence="6 7">
    <name type="scientific">Chromobacterium rhizoryzae</name>
    <dbReference type="NCBI Taxonomy" id="1778675"/>
    <lineage>
        <taxon>Bacteria</taxon>
        <taxon>Pseudomonadati</taxon>
        <taxon>Pseudomonadota</taxon>
        <taxon>Betaproteobacteria</taxon>
        <taxon>Neisseriales</taxon>
        <taxon>Chromobacteriaceae</taxon>
        <taxon>Chromobacterium</taxon>
    </lineage>
</organism>
<dbReference type="Gene3D" id="1.10.10.10">
    <property type="entry name" value="Winged helix-like DNA-binding domain superfamily/Winged helix DNA-binding domain"/>
    <property type="match status" value="1"/>
</dbReference>
<sequence>MTRDLDTGLLRALIAVARRGSINRAATDLGRTQPALSLQLRKLEQHCGQTLLQRSPRGVSLTAAGQQLLPYAERIVSLTEQMRPSTPVAPASRCRIGLIEDLVSRNLPRVLADFAAARPQLQLDIRVAPGRELSAAFQHEELDLLIASPRVTQLDATPSWVVECSLPWLAQHGTMPAADLIPLILFAAPCSWRDAMLQALETAGRPYRVVLESSSLLAVQAALQAGLGIGALLSDDELPGVAPLPRESLPPLPAVPMALYRRPESLGDPALDQLARLFFLQLSQRTG</sequence>
<evidence type="ECO:0000256" key="4">
    <source>
        <dbReference type="ARBA" id="ARBA00023163"/>
    </source>
</evidence>
<dbReference type="EMBL" id="CP031968">
    <property type="protein sequence ID" value="AXT48815.1"/>
    <property type="molecule type" value="Genomic_DNA"/>
</dbReference>
<dbReference type="Pfam" id="PF03466">
    <property type="entry name" value="LysR_substrate"/>
    <property type="match status" value="1"/>
</dbReference>
<dbReference type="PROSITE" id="PS50931">
    <property type="entry name" value="HTH_LYSR"/>
    <property type="match status" value="1"/>
</dbReference>
<dbReference type="PRINTS" id="PR00039">
    <property type="entry name" value="HTHLYSR"/>
</dbReference>
<dbReference type="Pfam" id="PF00126">
    <property type="entry name" value="HTH_1"/>
    <property type="match status" value="1"/>
</dbReference>
<dbReference type="InterPro" id="IPR050176">
    <property type="entry name" value="LTTR"/>
</dbReference>
<evidence type="ECO:0000259" key="5">
    <source>
        <dbReference type="PROSITE" id="PS50931"/>
    </source>
</evidence>
<keyword evidence="2" id="KW-0805">Transcription regulation</keyword>
<proteinExistence type="inferred from homology"/>
<name>A0AAD0RUS1_9NEIS</name>
<dbReference type="FunFam" id="1.10.10.10:FF:000001">
    <property type="entry name" value="LysR family transcriptional regulator"/>
    <property type="match status" value="1"/>
</dbReference>
<dbReference type="SUPFAM" id="SSF46785">
    <property type="entry name" value="Winged helix' DNA-binding domain"/>
    <property type="match status" value="1"/>
</dbReference>
<dbReference type="KEGG" id="crz:D1345_22780"/>
<dbReference type="GO" id="GO:0003700">
    <property type="term" value="F:DNA-binding transcription factor activity"/>
    <property type="evidence" value="ECO:0007669"/>
    <property type="project" value="InterPro"/>
</dbReference>
<gene>
    <name evidence="6" type="ORF">D1345_22780</name>
</gene>
<dbReference type="PANTHER" id="PTHR30579">
    <property type="entry name" value="TRANSCRIPTIONAL REGULATOR"/>
    <property type="match status" value="1"/>
</dbReference>
<dbReference type="InterPro" id="IPR036388">
    <property type="entry name" value="WH-like_DNA-bd_sf"/>
</dbReference>
<evidence type="ECO:0000256" key="1">
    <source>
        <dbReference type="ARBA" id="ARBA00009437"/>
    </source>
</evidence>
<evidence type="ECO:0000313" key="7">
    <source>
        <dbReference type="Proteomes" id="UP000259465"/>
    </source>
</evidence>
<evidence type="ECO:0000256" key="2">
    <source>
        <dbReference type="ARBA" id="ARBA00023015"/>
    </source>
</evidence>
<dbReference type="InterPro" id="IPR000847">
    <property type="entry name" value="LysR_HTH_N"/>
</dbReference>
<dbReference type="Proteomes" id="UP000259465">
    <property type="component" value="Chromosome"/>
</dbReference>
<dbReference type="Gene3D" id="3.40.190.10">
    <property type="entry name" value="Periplasmic binding protein-like II"/>
    <property type="match status" value="2"/>
</dbReference>
<comment type="similarity">
    <text evidence="1">Belongs to the LysR transcriptional regulatory family.</text>
</comment>
<dbReference type="RefSeq" id="WP_043593472.1">
    <property type="nucleotide sequence ID" value="NZ_CP031968.1"/>
</dbReference>
<dbReference type="PANTHER" id="PTHR30579:SF7">
    <property type="entry name" value="HTH-TYPE TRANSCRIPTIONAL REGULATOR LRHA-RELATED"/>
    <property type="match status" value="1"/>
</dbReference>
<dbReference type="InterPro" id="IPR036390">
    <property type="entry name" value="WH_DNA-bd_sf"/>
</dbReference>
<keyword evidence="3" id="KW-0238">DNA-binding</keyword>
<evidence type="ECO:0000313" key="6">
    <source>
        <dbReference type="EMBL" id="AXT48815.1"/>
    </source>
</evidence>
<protein>
    <submittedName>
        <fullName evidence="6">LysR family transcriptional regulator</fullName>
    </submittedName>
</protein>
<keyword evidence="4" id="KW-0804">Transcription</keyword>
<reference evidence="6 7" key="1">
    <citation type="submission" date="2018-08" db="EMBL/GenBank/DDBJ databases">
        <title>Complete genome sequence of JP2-74.</title>
        <authorList>
            <person name="Wu L."/>
        </authorList>
    </citation>
    <scope>NUCLEOTIDE SEQUENCE [LARGE SCALE GENOMIC DNA]</scope>
    <source>
        <strain evidence="6 7">JP2-74</strain>
    </source>
</reference>
<dbReference type="AlphaFoldDB" id="A0AAD0RUS1"/>
<dbReference type="InterPro" id="IPR005119">
    <property type="entry name" value="LysR_subst-bd"/>
</dbReference>
<accession>A0AAD0RUS1</accession>
<evidence type="ECO:0000256" key="3">
    <source>
        <dbReference type="ARBA" id="ARBA00023125"/>
    </source>
</evidence>